<name>A0ACA9RN92_9GLOM</name>
<sequence>KSLLDDTKRNLESAKMLIDQANKTKEKLDIIEGEIKPVLTMVSMILSLFTDGARSAVTSGRA</sequence>
<dbReference type="Proteomes" id="UP000789920">
    <property type="component" value="Unassembled WGS sequence"/>
</dbReference>
<feature type="non-terminal residue" evidence="1">
    <location>
        <position position="1"/>
    </location>
</feature>
<organism evidence="1 2">
    <name type="scientific">Racocetra persica</name>
    <dbReference type="NCBI Taxonomy" id="160502"/>
    <lineage>
        <taxon>Eukaryota</taxon>
        <taxon>Fungi</taxon>
        <taxon>Fungi incertae sedis</taxon>
        <taxon>Mucoromycota</taxon>
        <taxon>Glomeromycotina</taxon>
        <taxon>Glomeromycetes</taxon>
        <taxon>Diversisporales</taxon>
        <taxon>Gigasporaceae</taxon>
        <taxon>Racocetra</taxon>
    </lineage>
</organism>
<dbReference type="EMBL" id="CAJVQC010059064">
    <property type="protein sequence ID" value="CAG8799388.1"/>
    <property type="molecule type" value="Genomic_DNA"/>
</dbReference>
<reference evidence="1" key="1">
    <citation type="submission" date="2021-06" db="EMBL/GenBank/DDBJ databases">
        <authorList>
            <person name="Kallberg Y."/>
            <person name="Tangrot J."/>
            <person name="Rosling A."/>
        </authorList>
    </citation>
    <scope>NUCLEOTIDE SEQUENCE</scope>
    <source>
        <strain evidence="1">MA461A</strain>
    </source>
</reference>
<feature type="non-terminal residue" evidence="1">
    <location>
        <position position="62"/>
    </location>
</feature>
<proteinExistence type="predicted"/>
<evidence type="ECO:0000313" key="2">
    <source>
        <dbReference type="Proteomes" id="UP000789920"/>
    </source>
</evidence>
<gene>
    <name evidence="1" type="ORF">RPERSI_LOCUS20710</name>
</gene>
<keyword evidence="2" id="KW-1185">Reference proteome</keyword>
<protein>
    <submittedName>
        <fullName evidence="1">11553_t:CDS:1</fullName>
    </submittedName>
</protein>
<evidence type="ECO:0000313" key="1">
    <source>
        <dbReference type="EMBL" id="CAG8799388.1"/>
    </source>
</evidence>
<accession>A0ACA9RN92</accession>
<comment type="caution">
    <text evidence="1">The sequence shown here is derived from an EMBL/GenBank/DDBJ whole genome shotgun (WGS) entry which is preliminary data.</text>
</comment>